<dbReference type="GO" id="GO:0016747">
    <property type="term" value="F:acyltransferase activity, transferring groups other than amino-acyl groups"/>
    <property type="evidence" value="ECO:0007669"/>
    <property type="project" value="InterPro"/>
</dbReference>
<dbReference type="Proteomes" id="UP000042958">
    <property type="component" value="Unassembled WGS sequence"/>
</dbReference>
<dbReference type="CDD" id="cd04301">
    <property type="entry name" value="NAT_SF"/>
    <property type="match status" value="1"/>
</dbReference>
<dbReference type="InterPro" id="IPR016181">
    <property type="entry name" value="Acyl_CoA_acyltransferase"/>
</dbReference>
<feature type="domain" description="N-acetyltransferase" evidence="1">
    <location>
        <begin position="67"/>
        <end position="202"/>
    </location>
</feature>
<gene>
    <name evidence="2" type="ORF">PMG11_04790</name>
</gene>
<proteinExistence type="predicted"/>
<dbReference type="SUPFAM" id="SSF55729">
    <property type="entry name" value="Acyl-CoA N-acyltransferases (Nat)"/>
    <property type="match status" value="1"/>
</dbReference>
<dbReference type="InterPro" id="IPR000182">
    <property type="entry name" value="GNAT_dom"/>
</dbReference>
<dbReference type="EMBL" id="CDHK01000004">
    <property type="protein sequence ID" value="CEO60151.1"/>
    <property type="molecule type" value="Genomic_DNA"/>
</dbReference>
<reference evidence="3" key="1">
    <citation type="journal article" date="2015" name="Genome Announc.">
        <title>Draft genome sequence of the fungus Penicillium brasilianum MG11.</title>
        <authorList>
            <person name="Horn F."/>
            <person name="Linde J."/>
            <person name="Mattern D.J."/>
            <person name="Walther G."/>
            <person name="Guthke R."/>
            <person name="Brakhage A.A."/>
            <person name="Valiante V."/>
        </authorList>
    </citation>
    <scope>NUCLEOTIDE SEQUENCE [LARGE SCALE GENOMIC DNA]</scope>
    <source>
        <strain evidence="3">MG11</strain>
    </source>
</reference>
<keyword evidence="3" id="KW-1185">Reference proteome</keyword>
<sequence length="230" mass="25927">MSNREYEYLFFRIAKDDAIASSAAKYKQLRLEALSVAPSSFSSTHEIEASLPDTEWVNRLSEDGREIFICAAKPRQSNQSDSQIPEQTTWIGQLTLRGPLRPEDFILPEESGQKKPAQGRDQELWQMLSLFTLPDHRGRGLGKRLCQEALSYLASYKDSPRELWVRLMVKPDNHATVGLYRGLGFAEAGRCTLAEAMVANGDKDILPEDISGEKYTSRSGLIMISEIRRS</sequence>
<dbReference type="OrthoDB" id="41532at2759"/>
<protein>
    <recommendedName>
        <fullName evidence="1">N-acetyltransferase domain-containing protein</fullName>
    </recommendedName>
</protein>
<evidence type="ECO:0000313" key="3">
    <source>
        <dbReference type="Proteomes" id="UP000042958"/>
    </source>
</evidence>
<name>A0A0F7VGV1_PENBI</name>
<organism evidence="2 3">
    <name type="scientific">Penicillium brasilianum</name>
    <dbReference type="NCBI Taxonomy" id="104259"/>
    <lineage>
        <taxon>Eukaryota</taxon>
        <taxon>Fungi</taxon>
        <taxon>Dikarya</taxon>
        <taxon>Ascomycota</taxon>
        <taxon>Pezizomycotina</taxon>
        <taxon>Eurotiomycetes</taxon>
        <taxon>Eurotiomycetidae</taxon>
        <taxon>Eurotiales</taxon>
        <taxon>Aspergillaceae</taxon>
        <taxon>Penicillium</taxon>
    </lineage>
</organism>
<dbReference type="PROSITE" id="PS51186">
    <property type="entry name" value="GNAT"/>
    <property type="match status" value="1"/>
</dbReference>
<dbReference type="AlphaFoldDB" id="A0A0F7VGV1"/>
<evidence type="ECO:0000313" key="2">
    <source>
        <dbReference type="EMBL" id="CEO60151.1"/>
    </source>
</evidence>
<dbReference type="Gene3D" id="3.40.630.30">
    <property type="match status" value="1"/>
</dbReference>
<dbReference type="Pfam" id="PF00583">
    <property type="entry name" value="Acetyltransf_1"/>
    <property type="match status" value="1"/>
</dbReference>
<accession>A0A0F7VGV1</accession>
<evidence type="ECO:0000259" key="1">
    <source>
        <dbReference type="PROSITE" id="PS51186"/>
    </source>
</evidence>